<reference evidence="1 2" key="1">
    <citation type="submission" date="2014-04" db="EMBL/GenBank/DDBJ databases">
        <authorList>
            <person name="Sears C."/>
            <person name="Carroll K."/>
            <person name="Sack B.R."/>
            <person name="Qadri F."/>
            <person name="Myers L.L."/>
            <person name="Chung G.-T."/>
            <person name="Escheverria P."/>
            <person name="Fraser C.M."/>
            <person name="Sadzewicz L."/>
            <person name="Shefchek K.A."/>
            <person name="Tallon L."/>
            <person name="Das S.P."/>
            <person name="Daugherty S."/>
            <person name="Mongodin E.F."/>
        </authorList>
    </citation>
    <scope>NUCLEOTIDE SEQUENCE [LARGE SCALE GENOMIC DNA]</scope>
    <source>
        <strain evidence="2">3775 SL(B) 10 (iv)</strain>
    </source>
</reference>
<organism evidence="1 2">
    <name type="scientific">Phocaeicola vulgatus str. 3775 SL</name>
    <name type="common">B</name>
    <name type="synonym">iv</name>
    <dbReference type="NCBI Taxonomy" id="1339350"/>
    <lineage>
        <taxon>Bacteria</taxon>
        <taxon>Pseudomonadati</taxon>
        <taxon>Bacteroidota</taxon>
        <taxon>Bacteroidia</taxon>
        <taxon>Bacteroidales</taxon>
        <taxon>Bacteroidaceae</taxon>
        <taxon>Phocaeicola</taxon>
    </lineage>
</organism>
<evidence type="ECO:0000313" key="2">
    <source>
        <dbReference type="Proteomes" id="UP000028134"/>
    </source>
</evidence>
<name>A0A078R9N3_PHOVU</name>
<accession>A0A078R9N3</accession>
<dbReference type="AlphaFoldDB" id="A0A078R9N3"/>
<sequence>MAENQVKVRPTLTDLEVGKTVTFPIEKTKSVRAQASDLGLILNRKYQTETDREKRIITVIRIS</sequence>
<dbReference type="RefSeq" id="WP_005938084.1">
    <property type="nucleotide sequence ID" value="NZ_JNHI01000009.1"/>
</dbReference>
<dbReference type="PATRIC" id="fig|1339350.3.peg.1926"/>
<evidence type="ECO:0000313" key="1">
    <source>
        <dbReference type="EMBL" id="KDS31356.1"/>
    </source>
</evidence>
<proteinExistence type="predicted"/>
<dbReference type="EMBL" id="JNHI01000009">
    <property type="protein sequence ID" value="KDS31356.1"/>
    <property type="molecule type" value="Genomic_DNA"/>
</dbReference>
<gene>
    <name evidence="1" type="ORF">M097_2003</name>
</gene>
<dbReference type="GeneID" id="60062904"/>
<protein>
    <submittedName>
        <fullName evidence="1">Uncharacterized protein</fullName>
    </submittedName>
</protein>
<dbReference type="Proteomes" id="UP000028134">
    <property type="component" value="Unassembled WGS sequence"/>
</dbReference>
<comment type="caution">
    <text evidence="1">The sequence shown here is derived from an EMBL/GenBank/DDBJ whole genome shotgun (WGS) entry which is preliminary data.</text>
</comment>